<gene>
    <name evidence="5" type="ORF">BXYJ_LOCUS6419</name>
</gene>
<sequence length="564" mass="63591">MLRFVNREDVDADIRRHESERLVPEPSPPMPAFVPDYHDDEIGMEDYYLDTYYPLLQHEHNRFRGLFEMAEVPVKPRPPLPCHGNMLIAESNKSQFSHRIHRLQPATPQEMRLNSRKRHVVGASAQFGVNTVHPTIQAKQNQMYLITSLLPSQGDQPALINRVLPKELLLRIFSYLDIVTLCKCAQVCRVWNRLAMDGSNWQQVDLFDFQKDIKASVVESLALRCGGFLKELSLKGCENVQDSAMRSFAAKCPNIEALVLSKCKYITDATSDYLGRYCHKISYLDLENCTAITDRSLKALSEGCHRLTELNISWCINVSDDGIRHVLENCPNLETLICKGCRGLSPNCFDDLKDKMNSIKTLNLLSCVFLNDVTVEAIAQSCPLLEYLCLSNCSDITDRSLQALSHGCPLLKDLELASCVNLTDVGFIGLSKNCHELERMDLEDCVQITDTAIVNLNSGCPNLNSLALSHCDHLTDNGLAELCQSHKDIMKVLELDNCSQLTDAALDLMKPMQNLERVDLYDCQHITKDAIRKFKQVRPDVDVHAYFAPASPPAQAQPQRRVSI</sequence>
<dbReference type="PROSITE" id="PS50181">
    <property type="entry name" value="FBOX"/>
    <property type="match status" value="1"/>
</dbReference>
<dbReference type="Pfam" id="PF12937">
    <property type="entry name" value="F-box-like"/>
    <property type="match status" value="1"/>
</dbReference>
<dbReference type="SMART" id="SM00256">
    <property type="entry name" value="FBOX"/>
    <property type="match status" value="1"/>
</dbReference>
<evidence type="ECO:0000313" key="5">
    <source>
        <dbReference type="EMBL" id="CAD5220919.1"/>
    </source>
</evidence>
<dbReference type="SUPFAM" id="SSF52047">
    <property type="entry name" value="RNI-like"/>
    <property type="match status" value="1"/>
</dbReference>
<evidence type="ECO:0000256" key="2">
    <source>
        <dbReference type="ARBA" id="ARBA00022737"/>
    </source>
</evidence>
<keyword evidence="1" id="KW-0433">Leucine-rich repeat</keyword>
<dbReference type="EMBL" id="CAJFCV020000003">
    <property type="protein sequence ID" value="CAG9107413.1"/>
    <property type="molecule type" value="Genomic_DNA"/>
</dbReference>
<proteinExistence type="predicted"/>
<dbReference type="SMR" id="A0A7I8WJY3"/>
<keyword evidence="2" id="KW-0677">Repeat</keyword>
<dbReference type="InterPro" id="IPR006553">
    <property type="entry name" value="Leu-rich_rpt_Cys-con_subtyp"/>
</dbReference>
<dbReference type="FunFam" id="3.80.10.10:FF:000042">
    <property type="entry name" value="F-box/LRR-repeat protein 20 isoform 2"/>
    <property type="match status" value="1"/>
</dbReference>
<dbReference type="Gene3D" id="3.80.10.10">
    <property type="entry name" value="Ribonuclease Inhibitor"/>
    <property type="match status" value="2"/>
</dbReference>
<keyword evidence="3" id="KW-0833">Ubl conjugation pathway</keyword>
<evidence type="ECO:0000256" key="3">
    <source>
        <dbReference type="ARBA" id="ARBA00022786"/>
    </source>
</evidence>
<keyword evidence="6" id="KW-1185">Reference proteome</keyword>
<dbReference type="OrthoDB" id="550575at2759"/>
<accession>A0A7I8WJY3</accession>
<evidence type="ECO:0000313" key="6">
    <source>
        <dbReference type="Proteomes" id="UP000659654"/>
    </source>
</evidence>
<feature type="domain" description="F-box" evidence="4">
    <location>
        <begin position="158"/>
        <end position="204"/>
    </location>
</feature>
<dbReference type="Proteomes" id="UP000659654">
    <property type="component" value="Unassembled WGS sequence"/>
</dbReference>
<dbReference type="GO" id="GO:0031146">
    <property type="term" value="P:SCF-dependent proteasomal ubiquitin-dependent protein catabolic process"/>
    <property type="evidence" value="ECO:0007669"/>
    <property type="project" value="TreeGrafter"/>
</dbReference>
<reference evidence="5" key="1">
    <citation type="submission" date="2020-09" db="EMBL/GenBank/DDBJ databases">
        <authorList>
            <person name="Kikuchi T."/>
        </authorList>
    </citation>
    <scope>NUCLEOTIDE SEQUENCE</scope>
    <source>
        <strain evidence="5">Ka4C1</strain>
    </source>
</reference>
<dbReference type="PANTHER" id="PTHR13318">
    <property type="entry name" value="PARTNER OF PAIRED, ISOFORM B-RELATED"/>
    <property type="match status" value="1"/>
</dbReference>
<dbReference type="CDD" id="cd22115">
    <property type="entry name" value="F-box_FBXL2-like"/>
    <property type="match status" value="1"/>
</dbReference>
<dbReference type="Proteomes" id="UP000582659">
    <property type="component" value="Unassembled WGS sequence"/>
</dbReference>
<dbReference type="InterPro" id="IPR057207">
    <property type="entry name" value="FBXL15_LRR"/>
</dbReference>
<evidence type="ECO:0000259" key="4">
    <source>
        <dbReference type="PROSITE" id="PS50181"/>
    </source>
</evidence>
<dbReference type="PANTHER" id="PTHR13318:SF165">
    <property type="entry name" value="F-BOX_LRR-REPEAT PROTEIN FBXL-1"/>
    <property type="match status" value="1"/>
</dbReference>
<protein>
    <submittedName>
        <fullName evidence="5">(pine wood nematode) hypothetical protein</fullName>
    </submittedName>
</protein>
<dbReference type="InterPro" id="IPR032675">
    <property type="entry name" value="LRR_dom_sf"/>
</dbReference>
<evidence type="ECO:0000256" key="1">
    <source>
        <dbReference type="ARBA" id="ARBA00022614"/>
    </source>
</evidence>
<dbReference type="AlphaFoldDB" id="A0A7I8WJY3"/>
<organism evidence="5 6">
    <name type="scientific">Bursaphelenchus xylophilus</name>
    <name type="common">Pinewood nematode worm</name>
    <name type="synonym">Aphelenchoides xylophilus</name>
    <dbReference type="NCBI Taxonomy" id="6326"/>
    <lineage>
        <taxon>Eukaryota</taxon>
        <taxon>Metazoa</taxon>
        <taxon>Ecdysozoa</taxon>
        <taxon>Nematoda</taxon>
        <taxon>Chromadorea</taxon>
        <taxon>Rhabditida</taxon>
        <taxon>Tylenchina</taxon>
        <taxon>Tylenchomorpha</taxon>
        <taxon>Aphelenchoidea</taxon>
        <taxon>Aphelenchoididae</taxon>
        <taxon>Bursaphelenchus</taxon>
    </lineage>
</organism>
<name>A0A7I8WJY3_BURXY</name>
<dbReference type="SMART" id="SM00367">
    <property type="entry name" value="LRR_CC"/>
    <property type="match status" value="11"/>
</dbReference>
<dbReference type="Pfam" id="PF25372">
    <property type="entry name" value="DUF7885"/>
    <property type="match status" value="2"/>
</dbReference>
<comment type="caution">
    <text evidence="5">The sequence shown here is derived from an EMBL/GenBank/DDBJ whole genome shotgun (WGS) entry which is preliminary data.</text>
</comment>
<dbReference type="InterPro" id="IPR001810">
    <property type="entry name" value="F-box_dom"/>
</dbReference>
<dbReference type="EMBL" id="CAJFDI010000003">
    <property type="protein sequence ID" value="CAD5220919.1"/>
    <property type="molecule type" value="Genomic_DNA"/>
</dbReference>
<dbReference type="GO" id="GO:0019005">
    <property type="term" value="C:SCF ubiquitin ligase complex"/>
    <property type="evidence" value="ECO:0007669"/>
    <property type="project" value="TreeGrafter"/>
</dbReference>